<dbReference type="EMBL" id="CAACVG010008695">
    <property type="protein sequence ID" value="VEN50759.1"/>
    <property type="molecule type" value="Genomic_DNA"/>
</dbReference>
<keyword evidence="1" id="KW-0812">Transmembrane</keyword>
<evidence type="ECO:0000313" key="3">
    <source>
        <dbReference type="Proteomes" id="UP000410492"/>
    </source>
</evidence>
<feature type="non-terminal residue" evidence="2">
    <location>
        <position position="154"/>
    </location>
</feature>
<dbReference type="GO" id="GO:0016020">
    <property type="term" value="C:membrane"/>
    <property type="evidence" value="ECO:0007669"/>
    <property type="project" value="InterPro"/>
</dbReference>
<evidence type="ECO:0000313" key="2">
    <source>
        <dbReference type="EMBL" id="VEN50759.1"/>
    </source>
</evidence>
<dbReference type="Pfam" id="PF06151">
    <property type="entry name" value="Trehalose_recp"/>
    <property type="match status" value="1"/>
</dbReference>
<organism evidence="2 3">
    <name type="scientific">Callosobruchus maculatus</name>
    <name type="common">Southern cowpea weevil</name>
    <name type="synonym">Pulse bruchid</name>
    <dbReference type="NCBI Taxonomy" id="64391"/>
    <lineage>
        <taxon>Eukaryota</taxon>
        <taxon>Metazoa</taxon>
        <taxon>Ecdysozoa</taxon>
        <taxon>Arthropoda</taxon>
        <taxon>Hexapoda</taxon>
        <taxon>Insecta</taxon>
        <taxon>Pterygota</taxon>
        <taxon>Neoptera</taxon>
        <taxon>Endopterygota</taxon>
        <taxon>Coleoptera</taxon>
        <taxon>Polyphaga</taxon>
        <taxon>Cucujiformia</taxon>
        <taxon>Chrysomeloidea</taxon>
        <taxon>Chrysomelidae</taxon>
        <taxon>Bruchinae</taxon>
        <taxon>Bruchini</taxon>
        <taxon>Callosobruchus</taxon>
    </lineage>
</organism>
<accession>A0A653CSV5</accession>
<keyword evidence="1" id="KW-1133">Transmembrane helix</keyword>
<reference evidence="2 3" key="1">
    <citation type="submission" date="2019-01" db="EMBL/GenBank/DDBJ databases">
        <authorList>
            <person name="Sayadi A."/>
        </authorList>
    </citation>
    <scope>NUCLEOTIDE SEQUENCE [LARGE SCALE GENOMIC DNA]</scope>
</reference>
<dbReference type="Proteomes" id="UP000410492">
    <property type="component" value="Unassembled WGS sequence"/>
</dbReference>
<keyword evidence="1" id="KW-0472">Membrane</keyword>
<dbReference type="OrthoDB" id="5800391at2759"/>
<proteinExistence type="predicted"/>
<feature type="transmembrane region" description="Helical" evidence="1">
    <location>
        <begin position="104"/>
        <end position="120"/>
    </location>
</feature>
<feature type="transmembrane region" description="Helical" evidence="1">
    <location>
        <begin position="78"/>
        <end position="98"/>
    </location>
</feature>
<dbReference type="InterPro" id="IPR009318">
    <property type="entry name" value="Gustatory_rcpt"/>
</dbReference>
<sequence length="154" mass="17915">MKISRKWPEFINSLHNEEIYFVHKYRSETHLNFKVNLIVIILNIIQLAEHSFSIAHTNISETCNKSSSGFEYYARAQFGYVFIHVGYNLFFGIILVVLDWTAVMIWNFGDIFMVAITTIFKTRFQKLKAKIVWHVESPASIQAISYSENGVSIK</sequence>
<name>A0A653CSV5_CALMS</name>
<dbReference type="AlphaFoldDB" id="A0A653CSV5"/>
<dbReference type="GO" id="GO:0008527">
    <property type="term" value="F:taste receptor activity"/>
    <property type="evidence" value="ECO:0007669"/>
    <property type="project" value="InterPro"/>
</dbReference>
<gene>
    <name evidence="2" type="ORF">CALMAC_LOCUS11401</name>
</gene>
<protein>
    <submittedName>
        <fullName evidence="2">Uncharacterized protein</fullName>
    </submittedName>
</protein>
<keyword evidence="3" id="KW-1185">Reference proteome</keyword>
<evidence type="ECO:0000256" key="1">
    <source>
        <dbReference type="SAM" id="Phobius"/>
    </source>
</evidence>